<reference evidence="9 10" key="3">
    <citation type="submission" date="2021-02" db="EMBL/GenBank/DDBJ databases">
        <authorList>
            <person name="Merkel A.Y."/>
        </authorList>
    </citation>
    <scope>NUCLEOTIDE SEQUENCE [LARGE SCALE GENOMIC DNA]</scope>
    <source>
        <strain evidence="9 10">T05b</strain>
    </source>
</reference>
<accession>A0ABS2WQY9</accession>
<evidence type="ECO:0000256" key="4">
    <source>
        <dbReference type="ARBA" id="ARBA00022982"/>
    </source>
</evidence>
<feature type="transmembrane region" description="Helical" evidence="7">
    <location>
        <begin position="131"/>
        <end position="150"/>
    </location>
</feature>
<reference evidence="9 10" key="2">
    <citation type="submission" date="2021-02" db="EMBL/GenBank/DDBJ databases">
        <title>Sulfurospirillum tamanensis sp. nov.</title>
        <authorList>
            <person name="Frolova A."/>
            <person name="Merkel A."/>
            <person name="Slobodkin A."/>
        </authorList>
    </citation>
    <scope>NUCLEOTIDE SEQUENCE [LARGE SCALE GENOMIC DNA]</scope>
    <source>
        <strain evidence="9 10">T05b</strain>
    </source>
</reference>
<dbReference type="InterPro" id="IPR032879">
    <property type="entry name" value="FixG_C"/>
</dbReference>
<feature type="transmembrane region" description="Helical" evidence="7">
    <location>
        <begin position="170"/>
        <end position="189"/>
    </location>
</feature>
<name>A0ABS2WQY9_9BACT</name>
<keyword evidence="7" id="KW-1133">Transmembrane helix</keyword>
<feature type="domain" description="4Fe-4S ferredoxin-type" evidence="8">
    <location>
        <begin position="235"/>
        <end position="263"/>
    </location>
</feature>
<evidence type="ECO:0000256" key="3">
    <source>
        <dbReference type="ARBA" id="ARBA00022723"/>
    </source>
</evidence>
<dbReference type="InterPro" id="IPR051684">
    <property type="entry name" value="Electron_Trans/Redox"/>
</dbReference>
<dbReference type="EMBL" id="JAFHKK010000007">
    <property type="protein sequence ID" value="MBN2964041.1"/>
    <property type="molecule type" value="Genomic_DNA"/>
</dbReference>
<dbReference type="RefSeq" id="WP_205458592.1">
    <property type="nucleotide sequence ID" value="NZ_JAFHKK010000007.1"/>
</dbReference>
<organism evidence="9 10">
    <name type="scientific">Sulfurospirillum tamanense</name>
    <dbReference type="NCBI Taxonomy" id="2813362"/>
    <lineage>
        <taxon>Bacteria</taxon>
        <taxon>Pseudomonadati</taxon>
        <taxon>Campylobacterota</taxon>
        <taxon>Epsilonproteobacteria</taxon>
        <taxon>Campylobacterales</taxon>
        <taxon>Sulfurospirillaceae</taxon>
        <taxon>Sulfurospirillum</taxon>
    </lineage>
</organism>
<dbReference type="InterPro" id="IPR013783">
    <property type="entry name" value="Ig-like_fold"/>
</dbReference>
<dbReference type="PROSITE" id="PS51379">
    <property type="entry name" value="4FE4S_FER_2"/>
    <property type="match status" value="1"/>
</dbReference>
<evidence type="ECO:0000256" key="5">
    <source>
        <dbReference type="ARBA" id="ARBA00023004"/>
    </source>
</evidence>
<dbReference type="Pfam" id="PF13746">
    <property type="entry name" value="Fer4_18"/>
    <property type="match status" value="1"/>
</dbReference>
<dbReference type="Proteomes" id="UP000703590">
    <property type="component" value="Unassembled WGS sequence"/>
</dbReference>
<feature type="transmembrane region" description="Helical" evidence="7">
    <location>
        <begin position="312"/>
        <end position="330"/>
    </location>
</feature>
<dbReference type="Pfam" id="PF12801">
    <property type="entry name" value="Fer4_5"/>
    <property type="match status" value="1"/>
</dbReference>
<comment type="caution">
    <text evidence="9">The sequence shown here is derived from an EMBL/GenBank/DDBJ whole genome shotgun (WGS) entry which is preliminary data.</text>
</comment>
<dbReference type="Gene3D" id="3.30.70.20">
    <property type="match status" value="1"/>
</dbReference>
<sequence>MSCATCTPVFYNKKRYLTFGIITLVALALPFIALEGNHLFLLSFDKKQLHLLFTTFDMQELYLMPFLLMLLFLGVFLVTTLGGRVWCGWACPQTIFRVVYRDLIETKLLGIRRTIANKQTPPKENQGFKKALAVAIWIGLAFLVASNFMWYFIPPEDFFTYLRSPAEHPVLFGFLFAISGFLIFDILLLKENFCIYVCPYARVQSVMYDEETLQTLYDTKRGGLVFDASGKKLWSKPPGKDDECTGCEACVRICPTHIDIRKGMQLECINCLECADACTKVMNKLGKETLISWTSPNALTQHRNTKFLRFRTLAYGIVLSVVFGLLLFMGTQKEYMLLNINRTTELYKVQEKSIENAYTFLFQNTDSVDHTYHFEVDHPHIRIERPREPFLLQAGQKAKRIVILSTDQELARDERKDTPIPIVITAYAVDQKEKISITRNTVFVYPRQSIIKEGR</sequence>
<keyword evidence="7" id="KW-0812">Transmembrane</keyword>
<keyword evidence="5" id="KW-0408">Iron</keyword>
<reference evidence="10" key="1">
    <citation type="submission" date="2021-02" db="EMBL/GenBank/DDBJ databases">
        <title>Sulfurospirillum tamanensis sp. nov.</title>
        <authorList>
            <person name="Merkel A.Y."/>
        </authorList>
    </citation>
    <scope>NUCLEOTIDE SEQUENCE [LARGE SCALE GENOMIC DNA]</scope>
    <source>
        <strain evidence="10">T05b</strain>
    </source>
</reference>
<proteinExistence type="predicted"/>
<protein>
    <submittedName>
        <fullName evidence="9">Cytochrome c oxidase accessory protein CcoG</fullName>
    </submittedName>
</protein>
<dbReference type="Pfam" id="PF11614">
    <property type="entry name" value="FixG_C"/>
    <property type="match status" value="1"/>
</dbReference>
<feature type="transmembrane region" description="Helical" evidence="7">
    <location>
        <begin position="61"/>
        <end position="87"/>
    </location>
</feature>
<evidence type="ECO:0000256" key="7">
    <source>
        <dbReference type="SAM" id="Phobius"/>
    </source>
</evidence>
<evidence type="ECO:0000259" key="8">
    <source>
        <dbReference type="PROSITE" id="PS51379"/>
    </source>
</evidence>
<keyword evidence="4" id="KW-0249">Electron transport</keyword>
<dbReference type="InterPro" id="IPR017896">
    <property type="entry name" value="4Fe4S_Fe-S-bd"/>
</dbReference>
<dbReference type="Gene3D" id="2.60.40.10">
    <property type="entry name" value="Immunoglobulins"/>
    <property type="match status" value="1"/>
</dbReference>
<dbReference type="SUPFAM" id="SSF54862">
    <property type="entry name" value="4Fe-4S ferredoxins"/>
    <property type="match status" value="1"/>
</dbReference>
<dbReference type="PROSITE" id="PS00198">
    <property type="entry name" value="4FE4S_FER_1"/>
    <property type="match status" value="1"/>
</dbReference>
<dbReference type="InterPro" id="IPR017900">
    <property type="entry name" value="4Fe4S_Fe_S_CS"/>
</dbReference>
<keyword evidence="10" id="KW-1185">Reference proteome</keyword>
<evidence type="ECO:0000256" key="2">
    <source>
        <dbReference type="ARBA" id="ARBA00022485"/>
    </source>
</evidence>
<evidence type="ECO:0000313" key="10">
    <source>
        <dbReference type="Proteomes" id="UP000703590"/>
    </source>
</evidence>
<dbReference type="InterPro" id="IPR014116">
    <property type="entry name" value="Cyt_c_oxidase_cbb3_FixG"/>
</dbReference>
<evidence type="ECO:0000313" key="9">
    <source>
        <dbReference type="EMBL" id="MBN2964041.1"/>
    </source>
</evidence>
<dbReference type="NCBIfam" id="TIGR02745">
    <property type="entry name" value="ccoG_rdxA_fixG"/>
    <property type="match status" value="1"/>
</dbReference>
<keyword evidence="6" id="KW-0411">Iron-sulfur</keyword>
<dbReference type="PANTHER" id="PTHR30176">
    <property type="entry name" value="FERREDOXIN-TYPE PROTEIN NAPH"/>
    <property type="match status" value="1"/>
</dbReference>
<keyword evidence="1" id="KW-0813">Transport</keyword>
<gene>
    <name evidence="9" type="primary">ccoG</name>
    <name evidence="9" type="ORF">JWV37_04530</name>
</gene>
<feature type="transmembrane region" description="Helical" evidence="7">
    <location>
        <begin position="16"/>
        <end position="41"/>
    </location>
</feature>
<keyword evidence="3" id="KW-0479">Metal-binding</keyword>
<evidence type="ECO:0000256" key="1">
    <source>
        <dbReference type="ARBA" id="ARBA00022448"/>
    </source>
</evidence>
<keyword evidence="7" id="KW-0472">Membrane</keyword>
<keyword evidence="2" id="KW-0004">4Fe-4S</keyword>
<dbReference type="PANTHER" id="PTHR30176:SF3">
    <property type="entry name" value="FERREDOXIN-TYPE PROTEIN NAPH"/>
    <property type="match status" value="1"/>
</dbReference>
<evidence type="ECO:0000256" key="6">
    <source>
        <dbReference type="ARBA" id="ARBA00023014"/>
    </source>
</evidence>